<dbReference type="GO" id="GO:0050660">
    <property type="term" value="F:flavin adenine dinucleotide binding"/>
    <property type="evidence" value="ECO:0007669"/>
    <property type="project" value="InterPro"/>
</dbReference>
<feature type="domain" description="Berberine/berberine-like" evidence="3">
    <location>
        <begin position="184"/>
        <end position="242"/>
    </location>
</feature>
<reference evidence="4 5" key="2">
    <citation type="journal article" date="2009" name="PLoS ONE">
        <title>An integrated genetic and cytogenetic map of the cucumber genome.</title>
        <authorList>
            <person name="Ren Y."/>
            <person name="Zhang Z."/>
            <person name="Liu J."/>
            <person name="Staub J.E."/>
            <person name="Han Y."/>
            <person name="Cheng Z."/>
            <person name="Li X."/>
            <person name="Lu J."/>
            <person name="Miao H."/>
            <person name="Kang H."/>
            <person name="Xie B."/>
            <person name="Gu X."/>
            <person name="Wang X."/>
            <person name="Du Y."/>
            <person name="Jin W."/>
            <person name="Huang S."/>
        </authorList>
    </citation>
    <scope>NUCLEOTIDE SEQUENCE [LARGE SCALE GENOMIC DNA]</scope>
    <source>
        <strain evidence="5">cv. 9930</strain>
    </source>
</reference>
<dbReference type="STRING" id="3659.A0A0A0LY42"/>
<organism evidence="4 5">
    <name type="scientific">Cucumis sativus</name>
    <name type="common">Cucumber</name>
    <dbReference type="NCBI Taxonomy" id="3659"/>
    <lineage>
        <taxon>Eukaryota</taxon>
        <taxon>Viridiplantae</taxon>
        <taxon>Streptophyta</taxon>
        <taxon>Embryophyta</taxon>
        <taxon>Tracheophyta</taxon>
        <taxon>Spermatophyta</taxon>
        <taxon>Magnoliopsida</taxon>
        <taxon>eudicotyledons</taxon>
        <taxon>Gunneridae</taxon>
        <taxon>Pentapetalae</taxon>
        <taxon>rosids</taxon>
        <taxon>fabids</taxon>
        <taxon>Cucurbitales</taxon>
        <taxon>Cucurbitaceae</taxon>
        <taxon>Benincaseae</taxon>
        <taxon>Cucumis</taxon>
    </lineage>
</organism>
<accession>A0A0A0LY42</accession>
<evidence type="ECO:0000256" key="1">
    <source>
        <dbReference type="ARBA" id="ARBA00022630"/>
    </source>
</evidence>
<dbReference type="eggNOG" id="ENOG502QVGN">
    <property type="taxonomic scope" value="Eukaryota"/>
</dbReference>
<evidence type="ECO:0000259" key="3">
    <source>
        <dbReference type="Pfam" id="PF08031"/>
    </source>
</evidence>
<dbReference type="Gramene" id="KGN65944">
    <property type="protein sequence ID" value="KGN65944"/>
    <property type="gene ID" value="Csa_1G541370"/>
</dbReference>
<dbReference type="GO" id="GO:0016491">
    <property type="term" value="F:oxidoreductase activity"/>
    <property type="evidence" value="ECO:0007669"/>
    <property type="project" value="InterPro"/>
</dbReference>
<dbReference type="PANTHER" id="PTHR32448">
    <property type="entry name" value="OS08G0158400 PROTEIN"/>
    <property type="match status" value="1"/>
</dbReference>
<keyword evidence="5" id="KW-1185">Reference proteome</keyword>
<dbReference type="Proteomes" id="UP000029981">
    <property type="component" value="Chromosome 1"/>
</dbReference>
<dbReference type="OMA" id="NCKETSW"/>
<gene>
    <name evidence="4" type="ORF">Csa_1G541370</name>
</gene>
<keyword evidence="2" id="KW-0274">FAD</keyword>
<reference evidence="4 5" key="1">
    <citation type="journal article" date="2009" name="Nat. Genet.">
        <title>The genome of the cucumber, Cucumis sativus L.</title>
        <authorList>
            <person name="Huang S."/>
            <person name="Li R."/>
            <person name="Zhang Z."/>
            <person name="Li L."/>
            <person name="Gu X."/>
            <person name="Fan W."/>
            <person name="Lucas W.J."/>
            <person name="Wang X."/>
            <person name="Xie B."/>
            <person name="Ni P."/>
            <person name="Ren Y."/>
            <person name="Zhu H."/>
            <person name="Li J."/>
            <person name="Lin K."/>
            <person name="Jin W."/>
            <person name="Fei Z."/>
            <person name="Li G."/>
            <person name="Staub J."/>
            <person name="Kilian A."/>
            <person name="van der Vossen E.A."/>
            <person name="Wu Y."/>
            <person name="Guo J."/>
            <person name="He J."/>
            <person name="Jia Z."/>
            <person name="Ren Y."/>
            <person name="Tian G."/>
            <person name="Lu Y."/>
            <person name="Ruan J."/>
            <person name="Qian W."/>
            <person name="Wang M."/>
            <person name="Huang Q."/>
            <person name="Li B."/>
            <person name="Xuan Z."/>
            <person name="Cao J."/>
            <person name="Asan"/>
            <person name="Wu Z."/>
            <person name="Zhang J."/>
            <person name="Cai Q."/>
            <person name="Bai Y."/>
            <person name="Zhao B."/>
            <person name="Han Y."/>
            <person name="Li Y."/>
            <person name="Li X."/>
            <person name="Wang S."/>
            <person name="Shi Q."/>
            <person name="Liu S."/>
            <person name="Cho W.K."/>
            <person name="Kim J.Y."/>
            <person name="Xu Y."/>
            <person name="Heller-Uszynska K."/>
            <person name="Miao H."/>
            <person name="Cheng Z."/>
            <person name="Zhang S."/>
            <person name="Wu J."/>
            <person name="Yang Y."/>
            <person name="Kang H."/>
            <person name="Li M."/>
            <person name="Liang H."/>
            <person name="Ren X."/>
            <person name="Shi Z."/>
            <person name="Wen M."/>
            <person name="Jian M."/>
            <person name="Yang H."/>
            <person name="Zhang G."/>
            <person name="Yang Z."/>
            <person name="Chen R."/>
            <person name="Liu S."/>
            <person name="Li J."/>
            <person name="Ma L."/>
            <person name="Liu H."/>
            <person name="Zhou Y."/>
            <person name="Zhao J."/>
            <person name="Fang X."/>
            <person name="Li G."/>
            <person name="Fang L."/>
            <person name="Li Y."/>
            <person name="Liu D."/>
            <person name="Zheng H."/>
            <person name="Zhang Y."/>
            <person name="Qin N."/>
            <person name="Li Z."/>
            <person name="Yang G."/>
            <person name="Yang S."/>
            <person name="Bolund L."/>
            <person name="Kristiansen K."/>
            <person name="Zheng H."/>
            <person name="Li S."/>
            <person name="Zhang X."/>
            <person name="Yang H."/>
            <person name="Wang J."/>
            <person name="Sun R."/>
            <person name="Zhang B."/>
            <person name="Jiang S."/>
            <person name="Wang J."/>
            <person name="Du Y."/>
            <person name="Li S."/>
        </authorList>
    </citation>
    <scope>NUCLEOTIDE SEQUENCE [LARGE SCALE GENOMIC DNA]</scope>
    <source>
        <strain evidence="5">cv. 9930</strain>
    </source>
</reference>
<name>A0A0A0LY42_CUCSA</name>
<evidence type="ECO:0000313" key="4">
    <source>
        <dbReference type="EMBL" id="KGN65944.1"/>
    </source>
</evidence>
<dbReference type="Pfam" id="PF08031">
    <property type="entry name" value="BBE"/>
    <property type="match status" value="1"/>
</dbReference>
<reference evidence="4 5" key="4">
    <citation type="journal article" date="2011" name="BMC Genomics">
        <title>RNA-Seq improves annotation of protein-coding genes in the cucumber genome.</title>
        <authorList>
            <person name="Li Z."/>
            <person name="Zhang Z."/>
            <person name="Yan P."/>
            <person name="Huang S."/>
            <person name="Fei Z."/>
            <person name="Lin K."/>
        </authorList>
    </citation>
    <scope>NUCLEOTIDE SEQUENCE [LARGE SCALE GENOMIC DNA]</scope>
    <source>
        <strain evidence="5">cv. 9930</strain>
    </source>
</reference>
<evidence type="ECO:0000313" key="5">
    <source>
        <dbReference type="Proteomes" id="UP000029981"/>
    </source>
</evidence>
<sequence length="247" mass="27916">MIGGNPTKGVKRNPTASFFSLYLGKTDKLVTIMNTTLPNLGLTKANCKETSWIQSTLIAAGFTNGQPLEILLSKPTLSNNISYKIKSDYVKQPISQHAFKGIWDRLKSQEVETSQLFLFPYGGKMSNISSSKTPFSHRAEFLYKISYTVGWAEQGSGANERHLNWIREFYSFMTPFVSNSPRAAYVNYRDLDIGTNNKYGKTSYEEASIWGLKYFGNNFKKLVQVKTTVDPSNFFRHEQSIPPLTLS</sequence>
<proteinExistence type="predicted"/>
<dbReference type="Gene3D" id="3.40.462.20">
    <property type="match status" value="1"/>
</dbReference>
<dbReference type="InterPro" id="IPR012951">
    <property type="entry name" value="BBE"/>
</dbReference>
<reference evidence="4 5" key="3">
    <citation type="journal article" date="2010" name="BMC Genomics">
        <title>Transcriptome sequencing and comparative analysis of cucumber flowers with different sex types.</title>
        <authorList>
            <person name="Guo S."/>
            <person name="Zheng Y."/>
            <person name="Joung J.G."/>
            <person name="Liu S."/>
            <person name="Zhang Z."/>
            <person name="Crasta O.R."/>
            <person name="Sobral B.W."/>
            <person name="Xu Y."/>
            <person name="Huang S."/>
            <person name="Fei Z."/>
        </authorList>
    </citation>
    <scope>NUCLEOTIDE SEQUENCE [LARGE SCALE GENOMIC DNA]</scope>
    <source>
        <strain evidence="5">cv. 9930</strain>
    </source>
</reference>
<evidence type="ECO:0000256" key="2">
    <source>
        <dbReference type="ARBA" id="ARBA00022827"/>
    </source>
</evidence>
<keyword evidence="1" id="KW-0285">Flavoprotein</keyword>
<dbReference type="EMBL" id="CM002922">
    <property type="protein sequence ID" value="KGN65944.1"/>
    <property type="molecule type" value="Genomic_DNA"/>
</dbReference>
<protein>
    <recommendedName>
        <fullName evidence="3">Berberine/berberine-like domain-containing protein</fullName>
    </recommendedName>
</protein>
<dbReference type="AlphaFoldDB" id="A0A0A0LY42"/>